<reference evidence="18 19" key="1">
    <citation type="submission" date="2013-11" db="EMBL/GenBank/DDBJ databases">
        <title>Opisthorchis viverrini - life in the bile duct.</title>
        <authorList>
            <person name="Young N.D."/>
            <person name="Nagarajan N."/>
            <person name="Lin S.J."/>
            <person name="Korhonen P.K."/>
            <person name="Jex A.R."/>
            <person name="Hall R.S."/>
            <person name="Safavi-Hemami H."/>
            <person name="Kaewkong W."/>
            <person name="Bertrand D."/>
            <person name="Gao S."/>
            <person name="Seet Q."/>
            <person name="Wongkham S."/>
            <person name="Teh B.T."/>
            <person name="Wongkham C."/>
            <person name="Intapan P.M."/>
            <person name="Maleewong W."/>
            <person name="Yang X."/>
            <person name="Hu M."/>
            <person name="Wang Z."/>
            <person name="Hofmann A."/>
            <person name="Sternberg P.W."/>
            <person name="Tan P."/>
            <person name="Wang J."/>
            <person name="Gasser R.B."/>
        </authorList>
    </citation>
    <scope>NUCLEOTIDE SEQUENCE [LARGE SCALE GENOMIC DNA]</scope>
</reference>
<dbReference type="SUPFAM" id="SSF52374">
    <property type="entry name" value="Nucleotidylyl transferase"/>
    <property type="match status" value="2"/>
</dbReference>
<evidence type="ECO:0000256" key="3">
    <source>
        <dbReference type="ARBA" id="ARBA00005594"/>
    </source>
</evidence>
<dbReference type="GO" id="GO:0005634">
    <property type="term" value="C:nucleus"/>
    <property type="evidence" value="ECO:0007669"/>
    <property type="project" value="UniProtKB-SubCell"/>
</dbReference>
<dbReference type="OrthoDB" id="197206at2759"/>
<feature type="region of interest" description="Disordered" evidence="16">
    <location>
        <begin position="934"/>
        <end position="979"/>
    </location>
</feature>
<evidence type="ECO:0000256" key="6">
    <source>
        <dbReference type="ARBA" id="ARBA00022598"/>
    </source>
</evidence>
<evidence type="ECO:0000259" key="17">
    <source>
        <dbReference type="PROSITE" id="PS50886"/>
    </source>
</evidence>
<evidence type="ECO:0000256" key="8">
    <source>
        <dbReference type="ARBA" id="ARBA00022840"/>
    </source>
</evidence>
<keyword evidence="8 15" id="KW-0067">ATP-binding</keyword>
<keyword evidence="11 15" id="KW-0030">Aminoacyl-tRNA synthetase</keyword>
<sequence>MSMEREEYGLIVRNLQEVVGDEELRNLVTRDSPLAVYWGTATTGRPHVAYFVPIIKLADFLHAGCRVIILFADLHAYLDNMKAPWSLLRYRTQYYEAVIKGMLKSVNVPLERLHFIRGADYELTEKYSIDVYRLMAIASVHDARKAGAEVVKQVSNPLVSGLLYPLLQALDEIHLGVDAQFGGVDQRKIFMLAEKSRKFTMERLFLVDSQLDLRSPSRLSFQYLPHLGHKKCVHLMNPMVPGLSGTKMSSSEADSKIDLLDDAQSVERKLSSAICAPGVSADQGNGVLAFLKYVVFPLTKPESGMSFLWVSISFLCSEIDHRLTRFCLSFPLSRTGLLIPGHSGPYHDYSSLEADYLSGHVDSDALKQAVVKCLNSRMDVIRADFNTPEMARLVEQAYPSSEANGLSNGLLIPGHSGPYHDYSSLEADYLSGHVDSDALKQAVVKCLNSRMDVIRADFNTPEMARLVEQAYPSSEANGLSNGVENLSVDSNEPTNGSSSGIPEKLSTLEEQLAPIGDRSSLLSALREEFPDAGDQLTTCVRRVDRLRCLWSVTPTGLPHLGHSIPLRKLARLSQFDGVHIVVLVNNVAAHLRGSCSWDLVVPRGEFCRAVLSALFIALGGRREQFTCLLGTDFQYSGDYMLEFYRLVSLVPESDCAAASDCPTSVAEQQENDTSTNDPSADGGSARCALGQLLMPCTDLVDTVYLRAHVRLASADRVRKRHLFEKGFLSKLTSQQAPVHLSHPLLSSLQVDSTGSVGTSVTVVRPMHSCPPASRTECPAAAQALAILAEDCSLPLVEPLAPGAEKTVLQGLKRRLKRAFCQPGNVAVNPVLEIYRYVILPDVSVAAPLIIPRSEKNGGPLHICSPDGAVDCTSRWVALQTAFAQEILHPGDLKPAAELALSPANPESVASRLLQALPPWPQLMQLLDAAFPQPVKQTTGKGKTKSKKGTNSGDGDAVCNGHSTAKGDATSQQTTGDTVDPNRLEIRVGRIITAKKHPDADSLYVEEVDFGPTLGHRTVISGLAGLYPLELLQGRCGAFVTNLKPVRMRGLESQAMLLCSSFTSNEPDSVRLVRPVEVPPDSVLPPGTRLIFHSPGSAENVRQPDAVINPKTKLWERICPDLTVGSGDHVVRWKDWRLGTENATHWAKGSDELPDGASVS</sequence>
<keyword evidence="9 14" id="KW-0694">RNA-binding</keyword>
<evidence type="ECO:0000313" key="19">
    <source>
        <dbReference type="Proteomes" id="UP000054324"/>
    </source>
</evidence>
<keyword evidence="10 15" id="KW-0648">Protein biosynthesis</keyword>
<keyword evidence="12" id="KW-0539">Nucleus</keyword>
<accession>A0A074YZH1</accession>
<dbReference type="GO" id="GO:0004831">
    <property type="term" value="F:tyrosine-tRNA ligase activity"/>
    <property type="evidence" value="ECO:0007669"/>
    <property type="project" value="UniProtKB-EC"/>
</dbReference>
<comment type="catalytic activity">
    <reaction evidence="13">
        <text>tRNA(Tyr) + L-tyrosine + ATP = L-tyrosyl-tRNA(Tyr) + AMP + diphosphate + H(+)</text>
        <dbReference type="Rhea" id="RHEA:10220"/>
        <dbReference type="Rhea" id="RHEA-COMP:9706"/>
        <dbReference type="Rhea" id="RHEA-COMP:9707"/>
        <dbReference type="ChEBI" id="CHEBI:15378"/>
        <dbReference type="ChEBI" id="CHEBI:30616"/>
        <dbReference type="ChEBI" id="CHEBI:33019"/>
        <dbReference type="ChEBI" id="CHEBI:58315"/>
        <dbReference type="ChEBI" id="CHEBI:78442"/>
        <dbReference type="ChEBI" id="CHEBI:78536"/>
        <dbReference type="ChEBI" id="CHEBI:456215"/>
        <dbReference type="EC" id="6.1.1.1"/>
    </reaction>
    <physiologicalReaction direction="left-to-right" evidence="13">
        <dbReference type="Rhea" id="RHEA:10221"/>
    </physiologicalReaction>
</comment>
<evidence type="ECO:0000256" key="9">
    <source>
        <dbReference type="ARBA" id="ARBA00022884"/>
    </source>
</evidence>
<dbReference type="InterPro" id="IPR014729">
    <property type="entry name" value="Rossmann-like_a/b/a_fold"/>
</dbReference>
<evidence type="ECO:0000256" key="13">
    <source>
        <dbReference type="ARBA" id="ARBA00048400"/>
    </source>
</evidence>
<evidence type="ECO:0000256" key="16">
    <source>
        <dbReference type="SAM" id="MobiDB-lite"/>
    </source>
</evidence>
<dbReference type="GO" id="GO:0005737">
    <property type="term" value="C:cytoplasm"/>
    <property type="evidence" value="ECO:0007669"/>
    <property type="project" value="UniProtKB-SubCell"/>
</dbReference>
<dbReference type="GO" id="GO:0006437">
    <property type="term" value="P:tyrosyl-tRNA aminoacylation"/>
    <property type="evidence" value="ECO:0007669"/>
    <property type="project" value="InterPro"/>
</dbReference>
<dbReference type="PROSITE" id="PS00178">
    <property type="entry name" value="AA_TRNA_LIGASE_I"/>
    <property type="match status" value="1"/>
</dbReference>
<dbReference type="GeneID" id="20325467"/>
<dbReference type="EC" id="6.1.1.1" evidence="15"/>
<dbReference type="Gene3D" id="3.40.50.620">
    <property type="entry name" value="HUPs"/>
    <property type="match status" value="2"/>
</dbReference>
<proteinExistence type="inferred from homology"/>
<dbReference type="CTD" id="20325467"/>
<evidence type="ECO:0000256" key="4">
    <source>
        <dbReference type="ARBA" id="ARBA00022490"/>
    </source>
</evidence>
<dbReference type="InterPro" id="IPR002547">
    <property type="entry name" value="tRNA-bd_dom"/>
</dbReference>
<dbReference type="GO" id="GO:0005524">
    <property type="term" value="F:ATP binding"/>
    <property type="evidence" value="ECO:0007669"/>
    <property type="project" value="UniProtKB-KW"/>
</dbReference>
<dbReference type="AlphaFoldDB" id="A0A074YZH1"/>
<gene>
    <name evidence="18" type="ORF">T265_11299</name>
</gene>
<dbReference type="PANTHER" id="PTHR46264:SF4">
    <property type="entry name" value="TYROSINE--TRNA LIGASE, CYTOPLASMIC"/>
    <property type="match status" value="1"/>
</dbReference>
<keyword evidence="7 15" id="KW-0547">Nucleotide-binding</keyword>
<organism evidence="18 19">
    <name type="scientific">Opisthorchis viverrini</name>
    <name type="common">Southeast Asian liver fluke</name>
    <dbReference type="NCBI Taxonomy" id="6198"/>
    <lineage>
        <taxon>Eukaryota</taxon>
        <taxon>Metazoa</taxon>
        <taxon>Spiralia</taxon>
        <taxon>Lophotrochozoa</taxon>
        <taxon>Platyhelminthes</taxon>
        <taxon>Trematoda</taxon>
        <taxon>Digenea</taxon>
        <taxon>Opisthorchiida</taxon>
        <taxon>Opisthorchiata</taxon>
        <taxon>Opisthorchiidae</taxon>
        <taxon>Opisthorchis</taxon>
    </lineage>
</organism>
<dbReference type="STRING" id="6198.A0A074YZH1"/>
<dbReference type="Gene3D" id="2.40.50.140">
    <property type="entry name" value="Nucleic acid-binding proteins"/>
    <property type="match status" value="1"/>
</dbReference>
<evidence type="ECO:0000256" key="15">
    <source>
        <dbReference type="RuleBase" id="RU361234"/>
    </source>
</evidence>
<evidence type="ECO:0000256" key="5">
    <source>
        <dbReference type="ARBA" id="ARBA00022555"/>
    </source>
</evidence>
<feature type="domain" description="TRNA-binding" evidence="17">
    <location>
        <begin position="979"/>
        <end position="1090"/>
    </location>
</feature>
<dbReference type="PROSITE" id="PS50886">
    <property type="entry name" value="TRBD"/>
    <property type="match status" value="1"/>
</dbReference>
<dbReference type="NCBIfam" id="TIGR00234">
    <property type="entry name" value="tyrS"/>
    <property type="match status" value="1"/>
</dbReference>
<evidence type="ECO:0000256" key="1">
    <source>
        <dbReference type="ARBA" id="ARBA00004123"/>
    </source>
</evidence>
<keyword evidence="6 15" id="KW-0436">Ligase</keyword>
<dbReference type="InterPro" id="IPR050489">
    <property type="entry name" value="Tyr-tRNA_synthase"/>
</dbReference>
<evidence type="ECO:0000256" key="12">
    <source>
        <dbReference type="ARBA" id="ARBA00023242"/>
    </source>
</evidence>
<keyword evidence="19" id="KW-1185">Reference proteome</keyword>
<dbReference type="Proteomes" id="UP000054324">
    <property type="component" value="Unassembled WGS sequence"/>
</dbReference>
<dbReference type="Pfam" id="PF00579">
    <property type="entry name" value="tRNA-synt_1b"/>
    <property type="match status" value="2"/>
</dbReference>
<dbReference type="InterPro" id="IPR002305">
    <property type="entry name" value="aa-tRNA-synth_Ic"/>
</dbReference>
<dbReference type="EMBL" id="KL597097">
    <property type="protein sequence ID" value="KER20078.1"/>
    <property type="molecule type" value="Genomic_DNA"/>
</dbReference>
<dbReference type="KEGG" id="ovi:T265_11299"/>
<dbReference type="SUPFAM" id="SSF50249">
    <property type="entry name" value="Nucleic acid-binding proteins"/>
    <property type="match status" value="1"/>
</dbReference>
<evidence type="ECO:0000313" key="18">
    <source>
        <dbReference type="EMBL" id="KER20078.1"/>
    </source>
</evidence>
<keyword evidence="4" id="KW-0963">Cytoplasm</keyword>
<dbReference type="InterPro" id="IPR012340">
    <property type="entry name" value="NA-bd_OB-fold"/>
</dbReference>
<dbReference type="PANTHER" id="PTHR46264">
    <property type="entry name" value="TYROSINE-TRNA LIGASE"/>
    <property type="match status" value="1"/>
</dbReference>
<name>A0A074YZH1_OPIVI</name>
<protein>
    <recommendedName>
        <fullName evidence="15">Tyrosine--tRNA ligase</fullName>
        <ecNumber evidence="15">6.1.1.1</ecNumber>
    </recommendedName>
    <alternativeName>
        <fullName evidence="15">Tyrosyl-tRNA synthetase</fullName>
    </alternativeName>
</protein>
<dbReference type="RefSeq" id="XP_009176184.1">
    <property type="nucleotide sequence ID" value="XM_009177920.1"/>
</dbReference>
<dbReference type="InterPro" id="IPR001412">
    <property type="entry name" value="aa-tRNA-synth_I_CS"/>
</dbReference>
<dbReference type="Gene3D" id="1.10.240.10">
    <property type="entry name" value="Tyrosyl-Transfer RNA Synthetase"/>
    <property type="match status" value="3"/>
</dbReference>
<comment type="subcellular location">
    <subcellularLocation>
        <location evidence="2">Cytoplasm</location>
    </subcellularLocation>
    <subcellularLocation>
        <location evidence="1">Nucleus</location>
    </subcellularLocation>
</comment>
<dbReference type="PRINTS" id="PR01040">
    <property type="entry name" value="TRNASYNTHTYR"/>
</dbReference>
<evidence type="ECO:0000256" key="2">
    <source>
        <dbReference type="ARBA" id="ARBA00004496"/>
    </source>
</evidence>
<evidence type="ECO:0000256" key="14">
    <source>
        <dbReference type="PROSITE-ProRule" id="PRU00209"/>
    </source>
</evidence>
<evidence type="ECO:0000256" key="7">
    <source>
        <dbReference type="ARBA" id="ARBA00022741"/>
    </source>
</evidence>
<dbReference type="FunFam" id="3.40.50.620:FF:000040">
    <property type="entry name" value="Tyrosine--tRNA ligase"/>
    <property type="match status" value="1"/>
</dbReference>
<feature type="compositionally biased region" description="Polar residues" evidence="16">
    <location>
        <begin position="475"/>
        <end position="500"/>
    </location>
</feature>
<keyword evidence="5 14" id="KW-0820">tRNA-binding</keyword>
<dbReference type="Pfam" id="PF01588">
    <property type="entry name" value="tRNA_bind"/>
    <property type="match status" value="1"/>
</dbReference>
<feature type="region of interest" description="Disordered" evidence="16">
    <location>
        <begin position="475"/>
        <end position="502"/>
    </location>
</feature>
<evidence type="ECO:0000256" key="11">
    <source>
        <dbReference type="ARBA" id="ARBA00023146"/>
    </source>
</evidence>
<dbReference type="InterPro" id="IPR002307">
    <property type="entry name" value="Tyr-tRNA-ligase"/>
</dbReference>
<dbReference type="GO" id="GO:0000049">
    <property type="term" value="F:tRNA binding"/>
    <property type="evidence" value="ECO:0007669"/>
    <property type="project" value="UniProtKB-UniRule"/>
</dbReference>
<comment type="similarity">
    <text evidence="3 15">Belongs to the class-I aminoacyl-tRNA synthetase family.</text>
</comment>
<evidence type="ECO:0000256" key="10">
    <source>
        <dbReference type="ARBA" id="ARBA00022917"/>
    </source>
</evidence>